<feature type="transmembrane region" description="Helical" evidence="1">
    <location>
        <begin position="7"/>
        <end position="28"/>
    </location>
</feature>
<sequence>MLEVARILSLTIQVYLGLGLIFGVWFAFGMTRDEPIATLITRLMLIPGAMLLWPYLLLTGPRS</sequence>
<organism evidence="2 3">
    <name type="scientific">Algimonas porphyrae</name>
    <dbReference type="NCBI Taxonomy" id="1128113"/>
    <lineage>
        <taxon>Bacteria</taxon>
        <taxon>Pseudomonadati</taxon>
        <taxon>Pseudomonadota</taxon>
        <taxon>Alphaproteobacteria</taxon>
        <taxon>Maricaulales</taxon>
        <taxon>Robiginitomaculaceae</taxon>
        <taxon>Algimonas</taxon>
    </lineage>
</organism>
<keyword evidence="1" id="KW-0472">Membrane</keyword>
<dbReference type="EMBL" id="BSNJ01000005">
    <property type="protein sequence ID" value="GLQ21363.1"/>
    <property type="molecule type" value="Genomic_DNA"/>
</dbReference>
<evidence type="ECO:0000256" key="1">
    <source>
        <dbReference type="SAM" id="Phobius"/>
    </source>
</evidence>
<name>A0ABQ5V1D3_9PROT</name>
<accession>A0ABQ5V1D3</accession>
<keyword evidence="1" id="KW-0812">Transmembrane</keyword>
<dbReference type="RefSeq" id="WP_284372827.1">
    <property type="nucleotide sequence ID" value="NZ_BSNJ01000005.1"/>
</dbReference>
<protein>
    <submittedName>
        <fullName evidence="2">Uncharacterized protein</fullName>
    </submittedName>
</protein>
<gene>
    <name evidence="2" type="ORF">GCM10007854_23180</name>
</gene>
<evidence type="ECO:0000313" key="2">
    <source>
        <dbReference type="EMBL" id="GLQ21363.1"/>
    </source>
</evidence>
<evidence type="ECO:0000313" key="3">
    <source>
        <dbReference type="Proteomes" id="UP001161390"/>
    </source>
</evidence>
<proteinExistence type="predicted"/>
<reference evidence="2" key="1">
    <citation type="journal article" date="2014" name="Int. J. Syst. Evol. Microbiol.">
        <title>Complete genome of a new Firmicutes species belonging to the dominant human colonic microbiota ('Ruminococcus bicirculans') reveals two chromosomes and a selective capacity to utilize plant glucans.</title>
        <authorList>
            <consortium name="NISC Comparative Sequencing Program"/>
            <person name="Wegmann U."/>
            <person name="Louis P."/>
            <person name="Goesmann A."/>
            <person name="Henrissat B."/>
            <person name="Duncan S.H."/>
            <person name="Flint H.J."/>
        </authorList>
    </citation>
    <scope>NUCLEOTIDE SEQUENCE</scope>
    <source>
        <strain evidence="2">NBRC 108216</strain>
    </source>
</reference>
<feature type="transmembrane region" description="Helical" evidence="1">
    <location>
        <begin position="40"/>
        <end position="58"/>
    </location>
</feature>
<dbReference type="Proteomes" id="UP001161390">
    <property type="component" value="Unassembled WGS sequence"/>
</dbReference>
<reference evidence="2" key="2">
    <citation type="submission" date="2023-01" db="EMBL/GenBank/DDBJ databases">
        <title>Draft genome sequence of Algimonas porphyrae strain NBRC 108216.</title>
        <authorList>
            <person name="Sun Q."/>
            <person name="Mori K."/>
        </authorList>
    </citation>
    <scope>NUCLEOTIDE SEQUENCE</scope>
    <source>
        <strain evidence="2">NBRC 108216</strain>
    </source>
</reference>
<keyword evidence="1" id="KW-1133">Transmembrane helix</keyword>
<comment type="caution">
    <text evidence="2">The sequence shown here is derived from an EMBL/GenBank/DDBJ whole genome shotgun (WGS) entry which is preliminary data.</text>
</comment>
<keyword evidence="3" id="KW-1185">Reference proteome</keyword>